<keyword evidence="3" id="KW-0238">DNA-binding</keyword>
<dbReference type="PRINTS" id="PR00039">
    <property type="entry name" value="HTHLYSR"/>
</dbReference>
<dbReference type="RefSeq" id="WP_190446589.1">
    <property type="nucleotide sequence ID" value="NZ_JAMPLM010000039.1"/>
</dbReference>
<dbReference type="InterPro" id="IPR036388">
    <property type="entry name" value="WH-like_DNA-bd_sf"/>
</dbReference>
<evidence type="ECO:0000256" key="1">
    <source>
        <dbReference type="ARBA" id="ARBA00009437"/>
    </source>
</evidence>
<dbReference type="InterPro" id="IPR050950">
    <property type="entry name" value="HTH-type_LysR_regulators"/>
</dbReference>
<keyword evidence="2" id="KW-0805">Transcription regulation</keyword>
<dbReference type="Pfam" id="PF03466">
    <property type="entry name" value="LysR_substrate"/>
    <property type="match status" value="1"/>
</dbReference>
<comment type="caution">
    <text evidence="6">The sequence shown here is derived from an EMBL/GenBank/DDBJ whole genome shotgun (WGS) entry which is preliminary data.</text>
</comment>
<reference evidence="6 7" key="1">
    <citation type="submission" date="2022-04" db="EMBL/GenBank/DDBJ databases">
        <title>Positive selection, recombination, and allopatry shape intraspecific diversity of widespread and dominant cyanobacteria.</title>
        <authorList>
            <person name="Wei J."/>
            <person name="Shu W."/>
            <person name="Hu C."/>
        </authorList>
    </citation>
    <scope>NUCLEOTIDE SEQUENCE [LARGE SCALE GENOMIC DNA]</scope>
    <source>
        <strain evidence="6 7">AS-A4</strain>
    </source>
</reference>
<dbReference type="InterPro" id="IPR000847">
    <property type="entry name" value="LysR_HTH_N"/>
</dbReference>
<organism evidence="6 7">
    <name type="scientific">Stenomitos frigidus AS-A4</name>
    <dbReference type="NCBI Taxonomy" id="2933935"/>
    <lineage>
        <taxon>Bacteria</taxon>
        <taxon>Bacillati</taxon>
        <taxon>Cyanobacteriota</taxon>
        <taxon>Cyanophyceae</taxon>
        <taxon>Leptolyngbyales</taxon>
        <taxon>Leptolyngbyaceae</taxon>
        <taxon>Stenomitos</taxon>
    </lineage>
</organism>
<dbReference type="PANTHER" id="PTHR30419">
    <property type="entry name" value="HTH-TYPE TRANSCRIPTIONAL REGULATOR YBHD"/>
    <property type="match status" value="1"/>
</dbReference>
<accession>A0ABV0KR43</accession>
<gene>
    <name evidence="6" type="ORF">NDI38_24720</name>
</gene>
<dbReference type="PANTHER" id="PTHR30419:SF8">
    <property type="entry name" value="NITROGEN ASSIMILATION TRANSCRIPTIONAL ACTIVATOR-RELATED"/>
    <property type="match status" value="1"/>
</dbReference>
<sequence length="305" mass="33476">MNSTRQGQIKLSQLRALIAVAERGNFGEAALQLGLSQSAVSHAIATLEAMLGVVLISRGRHGAYLTPVGDRVLTYARQMMQSLDGMLKEANLAKGLQGGQVRIASFRSVATHILPEAIAQFRQRFPDITVQLTDHEDLPEVEQTLREGRADIGFTYLPTSEDFEVWELLQDEFVALFPPTFKPKGVRLSWDDLAHHPIIMPPETDATMLQFYEHCLAFHCTLNVAYRVNTDSTIVSMVARGLGAAVLPRLAAEPIPAGVQVLSLPVPIYRVIGIAVLADALQVPAVFAFLDILKCKDLLMPKLLT</sequence>
<evidence type="ECO:0000256" key="4">
    <source>
        <dbReference type="ARBA" id="ARBA00023163"/>
    </source>
</evidence>
<dbReference type="PROSITE" id="PS50931">
    <property type="entry name" value="HTH_LYSR"/>
    <property type="match status" value="1"/>
</dbReference>
<dbReference type="Gene3D" id="3.40.190.290">
    <property type="match status" value="1"/>
</dbReference>
<keyword evidence="7" id="KW-1185">Reference proteome</keyword>
<dbReference type="EMBL" id="JAMPLM010000039">
    <property type="protein sequence ID" value="MEP1061607.1"/>
    <property type="molecule type" value="Genomic_DNA"/>
</dbReference>
<evidence type="ECO:0000256" key="3">
    <source>
        <dbReference type="ARBA" id="ARBA00023125"/>
    </source>
</evidence>
<dbReference type="SUPFAM" id="SSF46785">
    <property type="entry name" value="Winged helix' DNA-binding domain"/>
    <property type="match status" value="1"/>
</dbReference>
<proteinExistence type="inferred from homology"/>
<dbReference type="InterPro" id="IPR005119">
    <property type="entry name" value="LysR_subst-bd"/>
</dbReference>
<dbReference type="Proteomes" id="UP001476950">
    <property type="component" value="Unassembled WGS sequence"/>
</dbReference>
<comment type="similarity">
    <text evidence="1">Belongs to the LysR transcriptional regulatory family.</text>
</comment>
<keyword evidence="4" id="KW-0804">Transcription</keyword>
<dbReference type="Gene3D" id="1.10.10.10">
    <property type="entry name" value="Winged helix-like DNA-binding domain superfamily/Winged helix DNA-binding domain"/>
    <property type="match status" value="1"/>
</dbReference>
<dbReference type="InterPro" id="IPR036390">
    <property type="entry name" value="WH_DNA-bd_sf"/>
</dbReference>
<dbReference type="Pfam" id="PF00126">
    <property type="entry name" value="HTH_1"/>
    <property type="match status" value="1"/>
</dbReference>
<dbReference type="CDD" id="cd05466">
    <property type="entry name" value="PBP2_LTTR_substrate"/>
    <property type="match status" value="1"/>
</dbReference>
<evidence type="ECO:0000313" key="6">
    <source>
        <dbReference type="EMBL" id="MEP1061607.1"/>
    </source>
</evidence>
<evidence type="ECO:0000259" key="5">
    <source>
        <dbReference type="PROSITE" id="PS50931"/>
    </source>
</evidence>
<protein>
    <submittedName>
        <fullName evidence="6">LysR family transcriptional regulator</fullName>
    </submittedName>
</protein>
<evidence type="ECO:0000256" key="2">
    <source>
        <dbReference type="ARBA" id="ARBA00023015"/>
    </source>
</evidence>
<dbReference type="SUPFAM" id="SSF53850">
    <property type="entry name" value="Periplasmic binding protein-like II"/>
    <property type="match status" value="1"/>
</dbReference>
<evidence type="ECO:0000313" key="7">
    <source>
        <dbReference type="Proteomes" id="UP001476950"/>
    </source>
</evidence>
<name>A0ABV0KR43_9CYAN</name>
<feature type="domain" description="HTH lysR-type" evidence="5">
    <location>
        <begin position="9"/>
        <end position="66"/>
    </location>
</feature>